<accession>A0A182VDW3</accession>
<feature type="compositionally biased region" description="Polar residues" evidence="1">
    <location>
        <begin position="126"/>
        <end position="137"/>
    </location>
</feature>
<dbReference type="AlphaFoldDB" id="A0A182VDW3"/>
<feature type="compositionally biased region" description="Low complexity" evidence="1">
    <location>
        <begin position="112"/>
        <end position="125"/>
    </location>
</feature>
<dbReference type="STRING" id="30066.A0A182VDW3"/>
<dbReference type="Proteomes" id="UP000075903">
    <property type="component" value="Unassembled WGS sequence"/>
</dbReference>
<feature type="region of interest" description="Disordered" evidence="1">
    <location>
        <begin position="171"/>
        <end position="214"/>
    </location>
</feature>
<organism evidence="2 3">
    <name type="scientific">Anopheles merus</name>
    <name type="common">Mosquito</name>
    <dbReference type="NCBI Taxonomy" id="30066"/>
    <lineage>
        <taxon>Eukaryota</taxon>
        <taxon>Metazoa</taxon>
        <taxon>Ecdysozoa</taxon>
        <taxon>Arthropoda</taxon>
        <taxon>Hexapoda</taxon>
        <taxon>Insecta</taxon>
        <taxon>Pterygota</taxon>
        <taxon>Neoptera</taxon>
        <taxon>Endopterygota</taxon>
        <taxon>Diptera</taxon>
        <taxon>Nematocera</taxon>
        <taxon>Culicoidea</taxon>
        <taxon>Culicidae</taxon>
        <taxon>Anophelinae</taxon>
        <taxon>Anopheles</taxon>
    </lineage>
</organism>
<keyword evidence="3" id="KW-1185">Reference proteome</keyword>
<reference evidence="2" key="1">
    <citation type="submission" date="2020-05" db="UniProtKB">
        <authorList>
            <consortium name="EnsemblMetazoa"/>
        </authorList>
    </citation>
    <scope>IDENTIFICATION</scope>
    <source>
        <strain evidence="2">MAF</strain>
    </source>
</reference>
<evidence type="ECO:0000313" key="3">
    <source>
        <dbReference type="Proteomes" id="UP000075903"/>
    </source>
</evidence>
<feature type="region of interest" description="Disordered" evidence="1">
    <location>
        <begin position="1"/>
        <end position="50"/>
    </location>
</feature>
<proteinExistence type="predicted"/>
<feature type="compositionally biased region" description="Basic and acidic residues" evidence="1">
    <location>
        <begin position="203"/>
        <end position="214"/>
    </location>
</feature>
<name>A0A182VDW3_ANOME</name>
<sequence>MAASTTTTTTVTPSSSSTGASASSTSSRLSAERLTSLGTTSGGPGTRRRYIRSNTASVTQLLSDSCSSILQRFRRNPSEKLEQQQHQPQHGQTTQQKRSQFRGFNELTTSASTSSILSHGSGSATATSDYGSLGSSTDSVHRSPYLSSFNSTMSSYYKPLFRTFGKRFDSPTASSGASTASTHQLHASSNSSSSGSSSITRSRVSDRMCRTHTL</sequence>
<feature type="region of interest" description="Disordered" evidence="1">
    <location>
        <begin position="77"/>
        <end position="100"/>
    </location>
</feature>
<evidence type="ECO:0000256" key="1">
    <source>
        <dbReference type="SAM" id="MobiDB-lite"/>
    </source>
</evidence>
<evidence type="ECO:0000313" key="2">
    <source>
        <dbReference type="EnsemblMetazoa" id="AMEM013307-PA"/>
    </source>
</evidence>
<feature type="compositionally biased region" description="Low complexity" evidence="1">
    <location>
        <begin position="1"/>
        <end position="39"/>
    </location>
</feature>
<dbReference type="VEuPathDB" id="VectorBase:AMEM21_005685"/>
<feature type="compositionally biased region" description="Low complexity" evidence="1">
    <location>
        <begin position="84"/>
        <end position="96"/>
    </location>
</feature>
<feature type="region of interest" description="Disordered" evidence="1">
    <location>
        <begin position="112"/>
        <end position="137"/>
    </location>
</feature>
<dbReference type="EnsemblMetazoa" id="AMEM013307-RA">
    <property type="protein sequence ID" value="AMEM013307-PA"/>
    <property type="gene ID" value="AMEM013307"/>
</dbReference>
<protein>
    <submittedName>
        <fullName evidence="2">Uncharacterized protein</fullName>
    </submittedName>
</protein>
<dbReference type="VEuPathDB" id="VectorBase:AMEM013307"/>
<feature type="compositionally biased region" description="Low complexity" evidence="1">
    <location>
        <begin position="171"/>
        <end position="202"/>
    </location>
</feature>